<evidence type="ECO:0000256" key="1">
    <source>
        <dbReference type="SAM" id="MobiDB-lite"/>
    </source>
</evidence>
<feature type="compositionally biased region" description="Basic residues" evidence="1">
    <location>
        <begin position="25"/>
        <end position="39"/>
    </location>
</feature>
<evidence type="ECO:0000313" key="2">
    <source>
        <dbReference type="Proteomes" id="UP000694888"/>
    </source>
</evidence>
<reference evidence="3" key="1">
    <citation type="submission" date="2025-08" db="UniProtKB">
        <authorList>
            <consortium name="RefSeq"/>
        </authorList>
    </citation>
    <scope>IDENTIFICATION</scope>
</reference>
<proteinExistence type="predicted"/>
<sequence length="191" mass="21502">MTPDEYREHRRLQRAESRGRESAQKKRWIREKKRQKIKAKRDAERGMTSHPQAISTPVPPSPQCDGPCPPIQTPPQLGAQALPNAPPSPPAVPGPSTAPDPSTPPRNLARKTLYNIKSKIKKLLRLPTPSESAGLVEGLANPKTPEFKKALRKRNFLKSPQKKARRILFGKKLVFSFTHLIIVCTNFEKKR</sequence>
<dbReference type="Proteomes" id="UP000694888">
    <property type="component" value="Unplaced"/>
</dbReference>
<organism evidence="2 3">
    <name type="scientific">Aplysia californica</name>
    <name type="common">California sea hare</name>
    <dbReference type="NCBI Taxonomy" id="6500"/>
    <lineage>
        <taxon>Eukaryota</taxon>
        <taxon>Metazoa</taxon>
        <taxon>Spiralia</taxon>
        <taxon>Lophotrochozoa</taxon>
        <taxon>Mollusca</taxon>
        <taxon>Gastropoda</taxon>
        <taxon>Heterobranchia</taxon>
        <taxon>Euthyneura</taxon>
        <taxon>Tectipleura</taxon>
        <taxon>Aplysiida</taxon>
        <taxon>Aplysioidea</taxon>
        <taxon>Aplysiidae</taxon>
        <taxon>Aplysia</taxon>
    </lineage>
</organism>
<dbReference type="RefSeq" id="XP_012940172.2">
    <property type="nucleotide sequence ID" value="XM_013084718.2"/>
</dbReference>
<feature type="region of interest" description="Disordered" evidence="1">
    <location>
        <begin position="1"/>
        <end position="108"/>
    </location>
</feature>
<gene>
    <name evidence="3" type="primary">LOC101858789</name>
</gene>
<name>A0ABM1A3N1_APLCA</name>
<protein>
    <submittedName>
        <fullName evidence="3">Protein enabled homolog</fullName>
    </submittedName>
</protein>
<feature type="compositionally biased region" description="Pro residues" evidence="1">
    <location>
        <begin position="84"/>
        <end position="104"/>
    </location>
</feature>
<accession>A0ABM1A3N1</accession>
<dbReference type="GeneID" id="101858789"/>
<feature type="compositionally biased region" description="Pro residues" evidence="1">
    <location>
        <begin position="57"/>
        <end position="73"/>
    </location>
</feature>
<feature type="compositionally biased region" description="Basic and acidic residues" evidence="1">
    <location>
        <begin position="1"/>
        <end position="24"/>
    </location>
</feature>
<keyword evidence="2" id="KW-1185">Reference proteome</keyword>
<evidence type="ECO:0000313" key="3">
    <source>
        <dbReference type="RefSeq" id="XP_012940172.2"/>
    </source>
</evidence>